<feature type="compositionally biased region" description="Basic and acidic residues" evidence="1">
    <location>
        <begin position="32"/>
        <end position="57"/>
    </location>
</feature>
<evidence type="ECO:0000313" key="3">
    <source>
        <dbReference type="Proteomes" id="UP001153076"/>
    </source>
</evidence>
<feature type="region of interest" description="Disordered" evidence="1">
    <location>
        <begin position="1"/>
        <end position="74"/>
    </location>
</feature>
<reference evidence="2" key="1">
    <citation type="submission" date="2022-04" db="EMBL/GenBank/DDBJ databases">
        <title>Carnegiea gigantea Genome sequencing and assembly v2.</title>
        <authorList>
            <person name="Copetti D."/>
            <person name="Sanderson M.J."/>
            <person name="Burquez A."/>
            <person name="Wojciechowski M.F."/>
        </authorList>
    </citation>
    <scope>NUCLEOTIDE SEQUENCE</scope>
    <source>
        <strain evidence="2">SGP5-SGP5p</strain>
        <tissue evidence="2">Aerial part</tissue>
    </source>
</reference>
<feature type="compositionally biased region" description="Basic and acidic residues" evidence="1">
    <location>
        <begin position="146"/>
        <end position="171"/>
    </location>
</feature>
<dbReference type="AlphaFoldDB" id="A0A9Q1GWR0"/>
<accession>A0A9Q1GWR0</accession>
<organism evidence="2 3">
    <name type="scientific">Carnegiea gigantea</name>
    <dbReference type="NCBI Taxonomy" id="171969"/>
    <lineage>
        <taxon>Eukaryota</taxon>
        <taxon>Viridiplantae</taxon>
        <taxon>Streptophyta</taxon>
        <taxon>Embryophyta</taxon>
        <taxon>Tracheophyta</taxon>
        <taxon>Spermatophyta</taxon>
        <taxon>Magnoliopsida</taxon>
        <taxon>eudicotyledons</taxon>
        <taxon>Gunneridae</taxon>
        <taxon>Pentapetalae</taxon>
        <taxon>Caryophyllales</taxon>
        <taxon>Cactineae</taxon>
        <taxon>Cactaceae</taxon>
        <taxon>Cactoideae</taxon>
        <taxon>Echinocereeae</taxon>
        <taxon>Carnegiea</taxon>
    </lineage>
</organism>
<sequence>MMNAIMQQVSEQDVPTTSYEPSHKNDPAVSHRHNEGRREAPQANRDRRSQEENRDRSIGANAHHSHRPSYGQPVKSTMALMPHATHCGRTAWFEEQEQTSRPQGKSLNVDGPQCIVRTVNACEVPRDVPTTSYEPSHRNDPAVSHRHNEGRGEAPQANRDRRSREENRDRSIGANAHHSHRPSHGQPVKSTMALMPHATHSGRTAWFEEQEQTSRPQGKSVNVDGPQCTWRPRVLRDLFLASSTCLPRVGTIPRCLIATTRGGERLPNLTETDGYGKRTETVLLGPTPMIVTIQAMDSCPLRPRCRMQHTPDEPPGSRSRSRPRGLKHPYGGEGSSYAEEVTLMTSASKPHNAWKYYEFHEQNGHTTVECRELRKALHELADKGQIDRFLKRGLRFLRKECEPTQSEPRDEECSTKIVATIAGGYAEGITWSTWKARLRGTQ</sequence>
<name>A0A9Q1GWR0_9CARY</name>
<feature type="region of interest" description="Disordered" evidence="1">
    <location>
        <begin position="303"/>
        <end position="335"/>
    </location>
</feature>
<evidence type="ECO:0000313" key="2">
    <source>
        <dbReference type="EMBL" id="KAJ8426852.1"/>
    </source>
</evidence>
<dbReference type="EMBL" id="JAKOGI010001230">
    <property type="protein sequence ID" value="KAJ8426852.1"/>
    <property type="molecule type" value="Genomic_DNA"/>
</dbReference>
<proteinExistence type="predicted"/>
<gene>
    <name evidence="2" type="ORF">Cgig2_006527</name>
</gene>
<feature type="region of interest" description="Disordered" evidence="1">
    <location>
        <begin position="126"/>
        <end position="189"/>
    </location>
</feature>
<evidence type="ECO:0000256" key="1">
    <source>
        <dbReference type="SAM" id="MobiDB-lite"/>
    </source>
</evidence>
<feature type="compositionally biased region" description="Polar residues" evidence="1">
    <location>
        <begin position="1"/>
        <end position="20"/>
    </location>
</feature>
<protein>
    <submittedName>
        <fullName evidence="2">Uncharacterized protein</fullName>
    </submittedName>
</protein>
<dbReference type="OrthoDB" id="1752268at2759"/>
<keyword evidence="3" id="KW-1185">Reference proteome</keyword>
<dbReference type="Proteomes" id="UP001153076">
    <property type="component" value="Unassembled WGS sequence"/>
</dbReference>
<comment type="caution">
    <text evidence="2">The sequence shown here is derived from an EMBL/GenBank/DDBJ whole genome shotgun (WGS) entry which is preliminary data.</text>
</comment>